<evidence type="ECO:0000256" key="1">
    <source>
        <dbReference type="SAM" id="Phobius"/>
    </source>
</evidence>
<comment type="caution">
    <text evidence="2">The sequence shown here is derived from an EMBL/GenBank/DDBJ whole genome shotgun (WGS) entry which is preliminary data.</text>
</comment>
<keyword evidence="3" id="KW-1185">Reference proteome</keyword>
<dbReference type="EMBL" id="BAABHY010000001">
    <property type="protein sequence ID" value="GAA5107798.1"/>
    <property type="molecule type" value="Genomic_DNA"/>
</dbReference>
<accession>A0ABP9N4H5</accession>
<gene>
    <name evidence="2" type="ORF">GCM10023211_09290</name>
</gene>
<feature type="transmembrane region" description="Helical" evidence="1">
    <location>
        <begin position="20"/>
        <end position="40"/>
    </location>
</feature>
<keyword evidence="1" id="KW-0472">Membrane</keyword>
<evidence type="ECO:0000313" key="2">
    <source>
        <dbReference type="EMBL" id="GAA5107798.1"/>
    </source>
</evidence>
<dbReference type="Proteomes" id="UP001500171">
    <property type="component" value="Unassembled WGS sequence"/>
</dbReference>
<keyword evidence="1" id="KW-0812">Transmembrane</keyword>
<name>A0ABP9N4H5_9GAMM</name>
<protein>
    <recommendedName>
        <fullName evidence="4">NADH dehydrogenase subunit 1</fullName>
    </recommendedName>
</protein>
<evidence type="ECO:0008006" key="4">
    <source>
        <dbReference type="Google" id="ProtNLM"/>
    </source>
</evidence>
<evidence type="ECO:0000313" key="3">
    <source>
        <dbReference type="Proteomes" id="UP001500171"/>
    </source>
</evidence>
<proteinExistence type="predicted"/>
<reference evidence="3" key="1">
    <citation type="journal article" date="2019" name="Int. J. Syst. Evol. Microbiol.">
        <title>The Global Catalogue of Microorganisms (GCM) 10K type strain sequencing project: providing services to taxonomists for standard genome sequencing and annotation.</title>
        <authorList>
            <consortium name="The Broad Institute Genomics Platform"/>
            <consortium name="The Broad Institute Genome Sequencing Center for Infectious Disease"/>
            <person name="Wu L."/>
            <person name="Ma J."/>
        </authorList>
    </citation>
    <scope>NUCLEOTIDE SEQUENCE [LARGE SCALE GENOMIC DNA]</scope>
    <source>
        <strain evidence="3">JCM 18050</strain>
    </source>
</reference>
<sequence>MHYVCMYVSYDVFLYKCEYVLLALKISLLAIPASILMWYLECRRLGIKIFGK</sequence>
<keyword evidence="1" id="KW-1133">Transmembrane helix</keyword>
<organism evidence="2 3">
    <name type="scientific">Orbus sasakiae</name>
    <dbReference type="NCBI Taxonomy" id="1078475"/>
    <lineage>
        <taxon>Bacteria</taxon>
        <taxon>Pseudomonadati</taxon>
        <taxon>Pseudomonadota</taxon>
        <taxon>Gammaproteobacteria</taxon>
        <taxon>Orbales</taxon>
        <taxon>Orbaceae</taxon>
        <taxon>Orbus</taxon>
    </lineage>
</organism>